<keyword evidence="13" id="KW-1185">Reference proteome</keyword>
<dbReference type="PANTHER" id="PTHR13302">
    <property type="entry name" value="CONSERVED OLIGOMERIC GOLGI COMPLEX COMPONENT 3"/>
    <property type="match status" value="1"/>
</dbReference>
<dbReference type="GO" id="GO:0000139">
    <property type="term" value="C:Golgi membrane"/>
    <property type="evidence" value="ECO:0007669"/>
    <property type="project" value="UniProtKB-SubCell"/>
</dbReference>
<dbReference type="GO" id="GO:0006891">
    <property type="term" value="P:intra-Golgi vesicle-mediated transport"/>
    <property type="evidence" value="ECO:0007669"/>
    <property type="project" value="TreeGrafter"/>
</dbReference>
<protein>
    <recommendedName>
        <fullName evidence="3">Conserved oligomeric Golgi complex subunit 3</fullName>
    </recommendedName>
    <alternativeName>
        <fullName evidence="8">Component of oligomeric Golgi complex 3</fullName>
    </alternativeName>
</protein>
<comment type="subcellular location">
    <subcellularLocation>
        <location evidence="1">Golgi apparatus membrane</location>
        <topology evidence="1">Peripheral membrane protein</topology>
    </subcellularLocation>
</comment>
<feature type="compositionally biased region" description="Basic and acidic residues" evidence="9">
    <location>
        <begin position="485"/>
        <end position="502"/>
    </location>
</feature>
<feature type="domain" description="Conserved oligomeric Golgi complex subunit 3 C-terminal" evidence="11">
    <location>
        <begin position="278"/>
        <end position="655"/>
    </location>
</feature>
<feature type="domain" description="Conserved oligomeric Golgi complex subunit 3 N-terminal" evidence="10">
    <location>
        <begin position="116"/>
        <end position="258"/>
    </location>
</feature>
<dbReference type="Proteomes" id="UP001152320">
    <property type="component" value="Chromosome 13"/>
</dbReference>
<dbReference type="AlphaFoldDB" id="A0A9Q1BQM3"/>
<dbReference type="GO" id="GO:0017119">
    <property type="term" value="C:Golgi transport complex"/>
    <property type="evidence" value="ECO:0007669"/>
    <property type="project" value="TreeGrafter"/>
</dbReference>
<comment type="similarity">
    <text evidence="2">Belongs to the COG3 family.</text>
</comment>
<feature type="compositionally biased region" description="Polar residues" evidence="9">
    <location>
        <begin position="520"/>
        <end position="529"/>
    </location>
</feature>
<dbReference type="InterPro" id="IPR048685">
    <property type="entry name" value="COG3_C"/>
</dbReference>
<keyword evidence="5" id="KW-0653">Protein transport</keyword>
<evidence type="ECO:0000256" key="7">
    <source>
        <dbReference type="ARBA" id="ARBA00023136"/>
    </source>
</evidence>
<evidence type="ECO:0000256" key="5">
    <source>
        <dbReference type="ARBA" id="ARBA00022927"/>
    </source>
</evidence>
<dbReference type="EMBL" id="JAIZAY010000013">
    <property type="protein sequence ID" value="KAJ8030985.1"/>
    <property type="molecule type" value="Genomic_DNA"/>
</dbReference>
<evidence type="ECO:0000256" key="8">
    <source>
        <dbReference type="ARBA" id="ARBA00031339"/>
    </source>
</evidence>
<evidence type="ECO:0000256" key="1">
    <source>
        <dbReference type="ARBA" id="ARBA00004395"/>
    </source>
</evidence>
<dbReference type="Pfam" id="PF04136">
    <property type="entry name" value="COG3_N"/>
    <property type="match status" value="1"/>
</dbReference>
<dbReference type="GO" id="GO:0005801">
    <property type="term" value="C:cis-Golgi network"/>
    <property type="evidence" value="ECO:0007669"/>
    <property type="project" value="InterPro"/>
</dbReference>
<dbReference type="GO" id="GO:0007030">
    <property type="term" value="P:Golgi organization"/>
    <property type="evidence" value="ECO:0007669"/>
    <property type="project" value="TreeGrafter"/>
</dbReference>
<feature type="compositionally biased region" description="Basic and acidic residues" evidence="9">
    <location>
        <begin position="1"/>
        <end position="18"/>
    </location>
</feature>
<evidence type="ECO:0000256" key="9">
    <source>
        <dbReference type="SAM" id="MobiDB-lite"/>
    </source>
</evidence>
<evidence type="ECO:0000256" key="2">
    <source>
        <dbReference type="ARBA" id="ARBA00009936"/>
    </source>
</evidence>
<feature type="region of interest" description="Disordered" evidence="9">
    <location>
        <begin position="1"/>
        <end position="26"/>
    </location>
</feature>
<keyword evidence="7" id="KW-0472">Membrane</keyword>
<sequence>MASQKALREKLSQWDHKNSTMSPLNDLQRDSIMELTTHASSRPLPLELPLDEPGSVSQKLSMVGMSLNTEEDPFAEAFASLEMKDEKINNAQQFFAWINKVESKMEEDEEQPYKVYCDQLHHYTQQCQQVLDEVSAALDHLTDLQQQYVHVSTKTNALHEACEQSMNDQTQLVNKAEAISSKLSYFNELERINQKLSSPAFSVTSEGFVPLLSKLDECIAHIASNPNYKEYELFKTRFHQCLSKVLSQVKMTVFNTLHQATQQVRPKTAVNPSENAFTLFYGKFRTNAPKIKVLMDQVEQRLGKSPEYQTLLDDCHQCYFQQRQQLLGPSILQAVTELASKHVKDHCALVRSGCAFMAHVCEDEHQLFFHFFSKPTEGLDKMLESLCMSLYDVLRPLIIHVNHLETLAELCGILKNEMLQDHVQNNPDELGAFEVLTRQMLEDVQERLVYRTSVYVQTDILSYQPAPGDLAYPEKLEMMKSIAESLKEEEQQSKSDTPKDSDNESVDSATSKEVEHINEKSSSIQDGQNDTSAALNGRLFTGAGELLGTGHSIRSNSSTSPADLHGMWYPTVRRTLVCLSKLYRCIDRSIFQGLSQEILQCCIQSLVTASDSIIKKKSEVDGELFLIKHLLILREQIAPFQVEFAIKETSLDFTTTRNAAMGLLNKKRRLFSLGSNNAVLEFLLEGAPLVTEYYVDSKKDVDNQLKKTCEGFIKHCTHVMTLELTTFLSKAEVVKNIGEDGDSPKVSLRTQPFASPEKMRDIVGVTNKQIKSLVSVIFYKMSLYLANKDTEYILFRPVKSNIQQSFQRFEALVKENYTEEDQQIIGCPSAEQVNLLLSASP</sequence>
<reference evidence="12" key="1">
    <citation type="submission" date="2021-10" db="EMBL/GenBank/DDBJ databases">
        <title>Tropical sea cucumber genome reveals ecological adaptation and Cuvierian tubules defense mechanism.</title>
        <authorList>
            <person name="Chen T."/>
        </authorList>
    </citation>
    <scope>NUCLEOTIDE SEQUENCE</scope>
    <source>
        <strain evidence="12">Nanhai2018</strain>
        <tissue evidence="12">Muscle</tissue>
    </source>
</reference>
<evidence type="ECO:0000313" key="13">
    <source>
        <dbReference type="Proteomes" id="UP001152320"/>
    </source>
</evidence>
<dbReference type="OrthoDB" id="296793at2759"/>
<accession>A0A9Q1BQM3</accession>
<evidence type="ECO:0000256" key="3">
    <source>
        <dbReference type="ARBA" id="ARBA00020976"/>
    </source>
</evidence>
<keyword evidence="4" id="KW-0813">Transport</keyword>
<evidence type="ECO:0000256" key="6">
    <source>
        <dbReference type="ARBA" id="ARBA00023034"/>
    </source>
</evidence>
<evidence type="ECO:0000256" key="4">
    <source>
        <dbReference type="ARBA" id="ARBA00022448"/>
    </source>
</evidence>
<dbReference type="InterPro" id="IPR048320">
    <property type="entry name" value="COG3_N"/>
</dbReference>
<dbReference type="Pfam" id="PF20671">
    <property type="entry name" value="COG3_C"/>
    <property type="match status" value="1"/>
</dbReference>
<evidence type="ECO:0000259" key="11">
    <source>
        <dbReference type="Pfam" id="PF20671"/>
    </source>
</evidence>
<dbReference type="PANTHER" id="PTHR13302:SF8">
    <property type="entry name" value="CONSERVED OLIGOMERIC GOLGI COMPLEX SUBUNIT 3"/>
    <property type="match status" value="1"/>
</dbReference>
<feature type="compositionally biased region" description="Basic and acidic residues" evidence="9">
    <location>
        <begin position="510"/>
        <end position="519"/>
    </location>
</feature>
<evidence type="ECO:0000259" key="10">
    <source>
        <dbReference type="Pfam" id="PF04136"/>
    </source>
</evidence>
<feature type="region of interest" description="Disordered" evidence="9">
    <location>
        <begin position="485"/>
        <end position="529"/>
    </location>
</feature>
<proteinExistence type="inferred from homology"/>
<organism evidence="12 13">
    <name type="scientific">Holothuria leucospilota</name>
    <name type="common">Black long sea cucumber</name>
    <name type="synonym">Mertensiothuria leucospilota</name>
    <dbReference type="NCBI Taxonomy" id="206669"/>
    <lineage>
        <taxon>Eukaryota</taxon>
        <taxon>Metazoa</taxon>
        <taxon>Echinodermata</taxon>
        <taxon>Eleutherozoa</taxon>
        <taxon>Echinozoa</taxon>
        <taxon>Holothuroidea</taxon>
        <taxon>Aspidochirotacea</taxon>
        <taxon>Aspidochirotida</taxon>
        <taxon>Holothuriidae</taxon>
        <taxon>Holothuria</taxon>
    </lineage>
</organism>
<name>A0A9Q1BQM3_HOLLE</name>
<evidence type="ECO:0000313" key="12">
    <source>
        <dbReference type="EMBL" id="KAJ8030985.1"/>
    </source>
</evidence>
<gene>
    <name evidence="12" type="ORF">HOLleu_27564</name>
</gene>
<dbReference type="GO" id="GO:0006886">
    <property type="term" value="P:intracellular protein transport"/>
    <property type="evidence" value="ECO:0007669"/>
    <property type="project" value="InterPro"/>
</dbReference>
<dbReference type="InterPro" id="IPR007265">
    <property type="entry name" value="COG_su3"/>
</dbReference>
<comment type="caution">
    <text evidence="12">The sequence shown here is derived from an EMBL/GenBank/DDBJ whole genome shotgun (WGS) entry which is preliminary data.</text>
</comment>
<keyword evidence="6" id="KW-0333">Golgi apparatus</keyword>